<evidence type="ECO:0000256" key="6">
    <source>
        <dbReference type="ARBA" id="ARBA00023239"/>
    </source>
</evidence>
<evidence type="ECO:0000256" key="8">
    <source>
        <dbReference type="RuleBase" id="RU004328"/>
    </source>
</evidence>
<dbReference type="EMBL" id="D64012">
    <property type="protein sequence ID" value="BAA10892.1"/>
    <property type="molecule type" value="mRNA"/>
</dbReference>
<dbReference type="GO" id="GO:0016787">
    <property type="term" value="F:hydrolase activity"/>
    <property type="evidence" value="ECO:0007669"/>
    <property type="project" value="UniProtKB-KW"/>
</dbReference>
<dbReference type="InterPro" id="IPR036430">
    <property type="entry name" value="RNase_T2-like_sf"/>
</dbReference>
<organism evidence="10">
    <name type="scientific">Luffa aegyptiaca</name>
    <name type="common">Sponge gourd</name>
    <name type="synonym">Luffa cylindrica</name>
    <dbReference type="NCBI Taxonomy" id="3670"/>
    <lineage>
        <taxon>Eukaryota</taxon>
        <taxon>Viridiplantae</taxon>
        <taxon>Streptophyta</taxon>
        <taxon>Embryophyta</taxon>
        <taxon>Tracheophyta</taxon>
        <taxon>Spermatophyta</taxon>
        <taxon>Magnoliopsida</taxon>
        <taxon>eudicotyledons</taxon>
        <taxon>Gunneridae</taxon>
        <taxon>Pentapetalae</taxon>
        <taxon>rosids</taxon>
        <taxon>fabids</taxon>
        <taxon>Cucurbitales</taxon>
        <taxon>Cucurbitaceae</taxon>
        <taxon>Sicyoeae</taxon>
        <taxon>Luffa</taxon>
    </lineage>
</organism>
<dbReference type="CDD" id="cd01061">
    <property type="entry name" value="RNase_T2_euk"/>
    <property type="match status" value="1"/>
</dbReference>
<accession>Q40116</accession>
<dbReference type="AlphaFoldDB" id="Q40116"/>
<comment type="similarity">
    <text evidence="1 8">Belongs to the RNase T2 family.</text>
</comment>
<feature type="signal peptide" evidence="9">
    <location>
        <begin position="1"/>
        <end position="24"/>
    </location>
</feature>
<evidence type="ECO:0000256" key="7">
    <source>
        <dbReference type="PIRSR" id="PIRSR633697-1"/>
    </source>
</evidence>
<evidence type="ECO:0000256" key="1">
    <source>
        <dbReference type="ARBA" id="ARBA00007469"/>
    </source>
</evidence>
<dbReference type="GO" id="GO:0006401">
    <property type="term" value="P:RNA catabolic process"/>
    <property type="evidence" value="ECO:0007669"/>
    <property type="project" value="TreeGrafter"/>
</dbReference>
<proteinExistence type="evidence at transcript level"/>
<dbReference type="PROSITE" id="PS00530">
    <property type="entry name" value="RNASE_T2_1"/>
    <property type="match status" value="1"/>
</dbReference>
<evidence type="ECO:0000256" key="4">
    <source>
        <dbReference type="ARBA" id="ARBA00022801"/>
    </source>
</evidence>
<evidence type="ECO:0000256" key="3">
    <source>
        <dbReference type="ARBA" id="ARBA00022759"/>
    </source>
</evidence>
<evidence type="ECO:0000256" key="5">
    <source>
        <dbReference type="ARBA" id="ARBA00023157"/>
    </source>
</evidence>
<evidence type="ECO:0000256" key="9">
    <source>
        <dbReference type="SAM" id="SignalP"/>
    </source>
</evidence>
<dbReference type="InterPro" id="IPR033130">
    <property type="entry name" value="RNase_T2_His_AS_2"/>
</dbReference>
<dbReference type="PANTHER" id="PTHR11240">
    <property type="entry name" value="RIBONUCLEASE T2"/>
    <property type="match status" value="1"/>
</dbReference>
<evidence type="ECO:0000256" key="2">
    <source>
        <dbReference type="ARBA" id="ARBA00022722"/>
    </source>
</evidence>
<dbReference type="Pfam" id="PF00445">
    <property type="entry name" value="Ribonuclease_T2"/>
    <property type="match status" value="1"/>
</dbReference>
<keyword evidence="5" id="KW-1015">Disulfide bond</keyword>
<dbReference type="PANTHER" id="PTHR11240:SF75">
    <property type="entry name" value="RIBONUCLEASE 3"/>
    <property type="match status" value="1"/>
</dbReference>
<evidence type="ECO:0000313" key="10">
    <source>
        <dbReference type="EMBL" id="BAA10892.1"/>
    </source>
</evidence>
<keyword evidence="4" id="KW-0378">Hydrolase</keyword>
<feature type="active site" evidence="7">
    <location>
        <position position="59"/>
    </location>
</feature>
<dbReference type="GO" id="GO:0005576">
    <property type="term" value="C:extracellular region"/>
    <property type="evidence" value="ECO:0007669"/>
    <property type="project" value="TreeGrafter"/>
</dbReference>
<reference evidence="10" key="1">
    <citation type="submission" date="1995-08" db="EMBL/GenBank/DDBJ databases">
        <title>Cloning and sequencing of two cDNA clones coding for ribonucleases from the seeds of sponge gourd (Luffa cylindrica).</title>
        <authorList>
            <person name="Nakamura T."/>
            <person name="Sasaki K."/>
            <person name="Funatsu G."/>
        </authorList>
    </citation>
    <scope>NUCLEOTIDE SEQUENCE</scope>
</reference>
<keyword evidence="3" id="KW-0255">Endonuclease</keyword>
<dbReference type="GO" id="GO:0033897">
    <property type="term" value="F:ribonuclease T2 activity"/>
    <property type="evidence" value="ECO:0007669"/>
    <property type="project" value="InterPro"/>
</dbReference>
<keyword evidence="6" id="KW-0456">Lyase</keyword>
<dbReference type="Gene3D" id="3.90.730.10">
    <property type="entry name" value="Ribonuclease T2-like"/>
    <property type="match status" value="1"/>
</dbReference>
<keyword evidence="9" id="KW-0732">Signal</keyword>
<keyword evidence="2" id="KW-0540">Nuclease</keyword>
<sequence length="214" mass="24389">MATKVLLLATIVLLLTILFLGAESQTFDHFFFVQQWPPTTCQQQQKPCFQPPPATFKIHGLWPQKGPNSVVYCNKNFDRTQISSLENQLDVVWPDVVTGNNTGFWEHEWNKHGSCSESQFNQTLYFQTAINMMNKVNLLKALGKGGITSDERTKSSQTMQKVLLAQFGNQPFLRCKKVGQQFWLLEIVMCFKDDGVTMINCQPSKVSCPPNFIF</sequence>
<name>Q40116_LUFAE</name>
<dbReference type="PROSITE" id="PS00531">
    <property type="entry name" value="RNASE_T2_2"/>
    <property type="match status" value="1"/>
</dbReference>
<feature type="chain" id="PRO_5004231525" evidence="9">
    <location>
        <begin position="25"/>
        <end position="214"/>
    </location>
</feature>
<feature type="active site" evidence="7">
    <location>
        <position position="112"/>
    </location>
</feature>
<dbReference type="InterPro" id="IPR033697">
    <property type="entry name" value="Ribonuclease_T2_eukaryotic"/>
</dbReference>
<dbReference type="SUPFAM" id="SSF55895">
    <property type="entry name" value="Ribonuclease Rh-like"/>
    <property type="match status" value="1"/>
</dbReference>
<feature type="active site" evidence="7">
    <location>
        <position position="108"/>
    </location>
</feature>
<dbReference type="InterPro" id="IPR018188">
    <property type="entry name" value="RNase_T2_His_AS_1"/>
</dbReference>
<dbReference type="InterPro" id="IPR001568">
    <property type="entry name" value="RNase_T2-like"/>
</dbReference>
<protein>
    <submittedName>
        <fullName evidence="10">Ribonuclease (RNase LC2)</fullName>
    </submittedName>
</protein>
<dbReference type="GO" id="GO:0003723">
    <property type="term" value="F:RNA binding"/>
    <property type="evidence" value="ECO:0007669"/>
    <property type="project" value="InterPro"/>
</dbReference>